<dbReference type="Pfam" id="PF03781">
    <property type="entry name" value="FGE-sulfatase"/>
    <property type="match status" value="1"/>
</dbReference>
<dbReference type="Gene3D" id="3.90.1580.10">
    <property type="entry name" value="paralog of FGE (formylglycine-generating enzyme)"/>
    <property type="match status" value="1"/>
</dbReference>
<dbReference type="InterPro" id="IPR042095">
    <property type="entry name" value="SUMF_sf"/>
</dbReference>
<evidence type="ECO:0000256" key="1">
    <source>
        <dbReference type="SAM" id="MobiDB-lite"/>
    </source>
</evidence>
<dbReference type="PANTHER" id="PTHR23150">
    <property type="entry name" value="SULFATASE MODIFYING FACTOR 1, 2"/>
    <property type="match status" value="1"/>
</dbReference>
<sequence length="242" mass="26800">MNQPSMATLSSGKITLRDARRGTTRDVELEPFEMAVHPLRDRSTGRPLTPLTWFETINLCNELSNAEELQPAYTHAGDGRSVTWNTSADGYRLPTEAEWEYACRAGTTSPTYGPLEDIAWTSLDHLEGPQPVGMKKANPHGLHDMLGNIWEWCWDYADPARYGDYRSLRGGGWADEPWSVRASVRRGSAPDAVLEDVGLRLARGLVGSPGQAQGWSHEADRQRAAICGPLPVGWTPLREIFA</sequence>
<proteinExistence type="predicted"/>
<feature type="compositionally biased region" description="Polar residues" evidence="1">
    <location>
        <begin position="1"/>
        <end position="13"/>
    </location>
</feature>
<accession>A0A7W7GQ57</accession>
<feature type="domain" description="Sulfatase-modifying factor enzyme-like" evidence="2">
    <location>
        <begin position="40"/>
        <end position="203"/>
    </location>
</feature>
<dbReference type="PANTHER" id="PTHR23150:SF19">
    <property type="entry name" value="FORMYLGLYCINE-GENERATING ENZYME"/>
    <property type="match status" value="1"/>
</dbReference>
<dbReference type="InterPro" id="IPR016187">
    <property type="entry name" value="CTDL_fold"/>
</dbReference>
<keyword evidence="4" id="KW-1185">Reference proteome</keyword>
<dbReference type="Proteomes" id="UP000540191">
    <property type="component" value="Unassembled WGS sequence"/>
</dbReference>
<protein>
    <submittedName>
        <fullName evidence="3">Formylglycine-generating enzyme required for sulfatase activity</fullName>
    </submittedName>
</protein>
<evidence type="ECO:0000313" key="4">
    <source>
        <dbReference type="Proteomes" id="UP000540191"/>
    </source>
</evidence>
<comment type="caution">
    <text evidence="3">The sequence shown here is derived from an EMBL/GenBank/DDBJ whole genome shotgun (WGS) entry which is preliminary data.</text>
</comment>
<dbReference type="GO" id="GO:0120147">
    <property type="term" value="F:formylglycine-generating oxidase activity"/>
    <property type="evidence" value="ECO:0007669"/>
    <property type="project" value="TreeGrafter"/>
</dbReference>
<name>A0A7W7GQ57_9MICC</name>
<dbReference type="SUPFAM" id="SSF56436">
    <property type="entry name" value="C-type lectin-like"/>
    <property type="match status" value="1"/>
</dbReference>
<reference evidence="3 4" key="1">
    <citation type="submission" date="2020-08" db="EMBL/GenBank/DDBJ databases">
        <title>Sequencing the genomes of 1000 actinobacteria strains.</title>
        <authorList>
            <person name="Klenk H.-P."/>
        </authorList>
    </citation>
    <scope>NUCLEOTIDE SEQUENCE [LARGE SCALE GENOMIC DNA]</scope>
    <source>
        <strain evidence="3 4">DSM 23974</strain>
    </source>
</reference>
<feature type="region of interest" description="Disordered" evidence="1">
    <location>
        <begin position="1"/>
        <end position="22"/>
    </location>
</feature>
<evidence type="ECO:0000313" key="3">
    <source>
        <dbReference type="EMBL" id="MBB4736237.1"/>
    </source>
</evidence>
<gene>
    <name evidence="3" type="ORF">HDA30_001745</name>
</gene>
<dbReference type="RefSeq" id="WP_223246359.1">
    <property type="nucleotide sequence ID" value="NZ_JACHNA010000001.1"/>
</dbReference>
<dbReference type="AlphaFoldDB" id="A0A7W7GQ57"/>
<dbReference type="InterPro" id="IPR051043">
    <property type="entry name" value="Sulfatase_Mod_Factor_Kinase"/>
</dbReference>
<dbReference type="InterPro" id="IPR005532">
    <property type="entry name" value="SUMF_dom"/>
</dbReference>
<dbReference type="EMBL" id="JACHNA010000001">
    <property type="protein sequence ID" value="MBB4736237.1"/>
    <property type="molecule type" value="Genomic_DNA"/>
</dbReference>
<organism evidence="3 4">
    <name type="scientific">Micrococcus cohnii</name>
    <dbReference type="NCBI Taxonomy" id="993416"/>
    <lineage>
        <taxon>Bacteria</taxon>
        <taxon>Bacillati</taxon>
        <taxon>Actinomycetota</taxon>
        <taxon>Actinomycetes</taxon>
        <taxon>Micrococcales</taxon>
        <taxon>Micrococcaceae</taxon>
        <taxon>Micrococcus</taxon>
    </lineage>
</organism>
<evidence type="ECO:0000259" key="2">
    <source>
        <dbReference type="Pfam" id="PF03781"/>
    </source>
</evidence>